<comment type="caution">
    <text evidence="1">The sequence shown here is derived from an EMBL/GenBank/DDBJ whole genome shotgun (WGS) entry which is preliminary data.</text>
</comment>
<evidence type="ECO:0000313" key="1">
    <source>
        <dbReference type="EMBL" id="MED6253912.1"/>
    </source>
</evidence>
<protein>
    <submittedName>
        <fullName evidence="1">Uncharacterized protein</fullName>
    </submittedName>
</protein>
<dbReference type="EMBL" id="JAHUTI010069035">
    <property type="protein sequence ID" value="MED6253912.1"/>
    <property type="molecule type" value="Genomic_DNA"/>
</dbReference>
<organism evidence="1 2">
    <name type="scientific">Ataeniobius toweri</name>
    <dbReference type="NCBI Taxonomy" id="208326"/>
    <lineage>
        <taxon>Eukaryota</taxon>
        <taxon>Metazoa</taxon>
        <taxon>Chordata</taxon>
        <taxon>Craniata</taxon>
        <taxon>Vertebrata</taxon>
        <taxon>Euteleostomi</taxon>
        <taxon>Actinopterygii</taxon>
        <taxon>Neopterygii</taxon>
        <taxon>Teleostei</taxon>
        <taxon>Neoteleostei</taxon>
        <taxon>Acanthomorphata</taxon>
        <taxon>Ovalentaria</taxon>
        <taxon>Atherinomorphae</taxon>
        <taxon>Cyprinodontiformes</taxon>
        <taxon>Goodeidae</taxon>
        <taxon>Ataeniobius</taxon>
    </lineage>
</organism>
<reference evidence="1 2" key="1">
    <citation type="submission" date="2021-07" db="EMBL/GenBank/DDBJ databases">
        <authorList>
            <person name="Palmer J.M."/>
        </authorList>
    </citation>
    <scope>NUCLEOTIDE SEQUENCE [LARGE SCALE GENOMIC DNA]</scope>
    <source>
        <strain evidence="1 2">AT_MEX2019</strain>
        <tissue evidence="1">Muscle</tissue>
    </source>
</reference>
<proteinExistence type="predicted"/>
<sequence>MTESQLKQLFDHPGVLVEWKRVVLFFLADVLWQSAETKLNAIFFFKRYRIKHCVENKFFPYLAPHLLKLSKMYDVNKLNIKYAQIRGNGQLTYFLGRKLSDESE</sequence>
<gene>
    <name evidence="1" type="ORF">ATANTOWER_007907</name>
</gene>
<accession>A0ABU7BTZ4</accession>
<dbReference type="Proteomes" id="UP001345963">
    <property type="component" value="Unassembled WGS sequence"/>
</dbReference>
<name>A0ABU7BTZ4_9TELE</name>
<keyword evidence="2" id="KW-1185">Reference proteome</keyword>
<evidence type="ECO:0000313" key="2">
    <source>
        <dbReference type="Proteomes" id="UP001345963"/>
    </source>
</evidence>